<evidence type="ECO:0000256" key="5">
    <source>
        <dbReference type="ARBA" id="ARBA00022989"/>
    </source>
</evidence>
<sequence length="258" mass="27721">MDRPDRRAPTLAARDRLLSLFGFLAVWWVGAYLATSSTLLPGPQRVALFAWHECLTGALPAAFAATLARVLIAFVLAMIGGTALGYVSGKSARVNGWVDPWVVIGLNLPVLVVIVLAYIWVGLNDAAAILAVVLAKAPTVVVTVREGARALDPGLAEMAQAFHLPPWRRLRYVVLPQLLPYIAAAGRSGLSITWKIVLVVELLGRPSGVGYALNLFFQNFNVTGILAYGLTFAGLMLVVEAAVLQPLERRATAWRSNA</sequence>
<dbReference type="Gene3D" id="1.10.3720.10">
    <property type="entry name" value="MetI-like"/>
    <property type="match status" value="1"/>
</dbReference>
<feature type="transmembrane region" description="Helical" evidence="7">
    <location>
        <begin position="61"/>
        <end position="89"/>
    </location>
</feature>
<evidence type="ECO:0000313" key="10">
    <source>
        <dbReference type="Proteomes" id="UP000239724"/>
    </source>
</evidence>
<dbReference type="AlphaFoldDB" id="A0A2S6NNJ0"/>
<dbReference type="GO" id="GO:0055085">
    <property type="term" value="P:transmembrane transport"/>
    <property type="evidence" value="ECO:0007669"/>
    <property type="project" value="InterPro"/>
</dbReference>
<dbReference type="Pfam" id="PF00528">
    <property type="entry name" value="BPD_transp_1"/>
    <property type="match status" value="1"/>
</dbReference>
<dbReference type="Proteomes" id="UP000239724">
    <property type="component" value="Unassembled WGS sequence"/>
</dbReference>
<keyword evidence="6 7" id="KW-0472">Membrane</keyword>
<gene>
    <name evidence="9" type="ORF">CCS01_02140</name>
</gene>
<dbReference type="CDD" id="cd06261">
    <property type="entry name" value="TM_PBP2"/>
    <property type="match status" value="1"/>
</dbReference>
<dbReference type="EMBL" id="NHRY01000038">
    <property type="protein sequence ID" value="PPQ38667.1"/>
    <property type="molecule type" value="Genomic_DNA"/>
</dbReference>
<feature type="transmembrane region" description="Helical" evidence="7">
    <location>
        <begin position="101"/>
        <end position="120"/>
    </location>
</feature>
<evidence type="ECO:0000259" key="8">
    <source>
        <dbReference type="PROSITE" id="PS50928"/>
    </source>
</evidence>
<feature type="transmembrane region" description="Helical" evidence="7">
    <location>
        <begin position="220"/>
        <end position="244"/>
    </location>
</feature>
<comment type="similarity">
    <text evidence="7">Belongs to the binding-protein-dependent transport system permease family.</text>
</comment>
<dbReference type="PROSITE" id="PS50928">
    <property type="entry name" value="ABC_TM1"/>
    <property type="match status" value="1"/>
</dbReference>
<protein>
    <submittedName>
        <fullName evidence="9">ABC transporter permease</fullName>
    </submittedName>
</protein>
<accession>A0A2S6NNJ0</accession>
<dbReference type="SUPFAM" id="SSF161098">
    <property type="entry name" value="MetI-like"/>
    <property type="match status" value="1"/>
</dbReference>
<dbReference type="InterPro" id="IPR035906">
    <property type="entry name" value="MetI-like_sf"/>
</dbReference>
<feature type="domain" description="ABC transmembrane type-1" evidence="8">
    <location>
        <begin position="63"/>
        <end position="243"/>
    </location>
</feature>
<keyword evidence="10" id="KW-1185">Reference proteome</keyword>
<evidence type="ECO:0000256" key="7">
    <source>
        <dbReference type="RuleBase" id="RU363032"/>
    </source>
</evidence>
<name>A0A2S6NNJ0_RHOGL</name>
<keyword evidence="2 7" id="KW-0813">Transport</keyword>
<keyword evidence="5 7" id="KW-1133">Transmembrane helix</keyword>
<dbReference type="InterPro" id="IPR000515">
    <property type="entry name" value="MetI-like"/>
</dbReference>
<reference evidence="9 10" key="1">
    <citation type="journal article" date="2018" name="Arch. Microbiol.">
        <title>New insights into the metabolic potential of the phototrophic purple bacterium Rhodopila globiformis DSM 161(T) from its draft genome sequence and evidence for a vanadium-dependent nitrogenase.</title>
        <authorList>
            <person name="Imhoff J.F."/>
            <person name="Rahn T."/>
            <person name="Kunzel S."/>
            <person name="Neulinger S.C."/>
        </authorList>
    </citation>
    <scope>NUCLEOTIDE SEQUENCE [LARGE SCALE GENOMIC DNA]</scope>
    <source>
        <strain evidence="9 10">DSM 161</strain>
    </source>
</reference>
<dbReference type="GO" id="GO:0005886">
    <property type="term" value="C:plasma membrane"/>
    <property type="evidence" value="ECO:0007669"/>
    <property type="project" value="UniProtKB-SubCell"/>
</dbReference>
<dbReference type="PANTHER" id="PTHR30151:SF38">
    <property type="entry name" value="ALIPHATIC SULFONATES TRANSPORT PERMEASE PROTEIN SSUC-RELATED"/>
    <property type="match status" value="1"/>
</dbReference>
<comment type="subcellular location">
    <subcellularLocation>
        <location evidence="1 7">Cell membrane</location>
        <topology evidence="1 7">Multi-pass membrane protein</topology>
    </subcellularLocation>
</comment>
<evidence type="ECO:0000256" key="6">
    <source>
        <dbReference type="ARBA" id="ARBA00023136"/>
    </source>
</evidence>
<evidence type="ECO:0000256" key="1">
    <source>
        <dbReference type="ARBA" id="ARBA00004651"/>
    </source>
</evidence>
<evidence type="ECO:0000256" key="2">
    <source>
        <dbReference type="ARBA" id="ARBA00022448"/>
    </source>
</evidence>
<keyword evidence="3" id="KW-1003">Cell membrane</keyword>
<evidence type="ECO:0000256" key="3">
    <source>
        <dbReference type="ARBA" id="ARBA00022475"/>
    </source>
</evidence>
<feature type="transmembrane region" description="Helical" evidence="7">
    <location>
        <begin position="20"/>
        <end position="41"/>
    </location>
</feature>
<dbReference type="RefSeq" id="WP_104517191.1">
    <property type="nucleotide sequence ID" value="NZ_NHRY01000038.1"/>
</dbReference>
<keyword evidence="4 7" id="KW-0812">Transmembrane</keyword>
<evidence type="ECO:0000256" key="4">
    <source>
        <dbReference type="ARBA" id="ARBA00022692"/>
    </source>
</evidence>
<evidence type="ECO:0000313" key="9">
    <source>
        <dbReference type="EMBL" id="PPQ38667.1"/>
    </source>
</evidence>
<comment type="caution">
    <text evidence="9">The sequence shown here is derived from an EMBL/GenBank/DDBJ whole genome shotgun (WGS) entry which is preliminary data.</text>
</comment>
<dbReference type="OrthoDB" id="8443696at2"/>
<organism evidence="9 10">
    <name type="scientific">Rhodopila globiformis</name>
    <name type="common">Rhodopseudomonas globiformis</name>
    <dbReference type="NCBI Taxonomy" id="1071"/>
    <lineage>
        <taxon>Bacteria</taxon>
        <taxon>Pseudomonadati</taxon>
        <taxon>Pseudomonadota</taxon>
        <taxon>Alphaproteobacteria</taxon>
        <taxon>Acetobacterales</taxon>
        <taxon>Acetobacteraceae</taxon>
        <taxon>Rhodopila</taxon>
    </lineage>
</organism>
<dbReference type="PANTHER" id="PTHR30151">
    <property type="entry name" value="ALKANE SULFONATE ABC TRANSPORTER-RELATED, MEMBRANE SUBUNIT"/>
    <property type="match status" value="1"/>
</dbReference>
<proteinExistence type="inferred from homology"/>